<protein>
    <submittedName>
        <fullName evidence="1">Ligand-binding SRPBCC domain-containing protein</fullName>
    </submittedName>
</protein>
<reference evidence="2" key="1">
    <citation type="submission" date="2016-10" db="EMBL/GenBank/DDBJ databases">
        <authorList>
            <person name="Varghese N."/>
            <person name="Submissions S."/>
        </authorList>
    </citation>
    <scope>NUCLEOTIDE SEQUENCE [LARGE SCALE GENOMIC DNA]</scope>
    <source>
        <strain evidence="2">CGMCC 1.10370</strain>
    </source>
</reference>
<dbReference type="RefSeq" id="WP_091497436.1">
    <property type="nucleotide sequence ID" value="NZ_FOMH01000013.1"/>
</dbReference>
<sequence>MKLYKIATVQYVNASVEDCWDFFSSPKNLQTITLDNMNFTIQDFDDKRMYHGQIITYTLRPLLGIKISWVTEITACKENQYFIDVQRFGPYKLWHHKHFFERTPDGGTKMTDIVHYALPLGILGRLMNKLIVRNKLKTIFDFRYNKIEELFNSKSQPKIIQINAEQKSI</sequence>
<dbReference type="AlphaFoldDB" id="A0A1I1VUR6"/>
<name>A0A1I1VUR6_9FLAO</name>
<dbReference type="Gene3D" id="3.30.530.20">
    <property type="match status" value="1"/>
</dbReference>
<dbReference type="CDD" id="cd07820">
    <property type="entry name" value="SRPBCC_3"/>
    <property type="match status" value="1"/>
</dbReference>
<gene>
    <name evidence="1" type="ORF">SAMN05216297_113135</name>
</gene>
<evidence type="ECO:0000313" key="1">
    <source>
        <dbReference type="EMBL" id="SFD86641.1"/>
    </source>
</evidence>
<dbReference type="STRING" id="739143.SAMN05216297_113135"/>
<evidence type="ECO:0000313" key="2">
    <source>
        <dbReference type="Proteomes" id="UP000199672"/>
    </source>
</evidence>
<dbReference type="SUPFAM" id="SSF55961">
    <property type="entry name" value="Bet v1-like"/>
    <property type="match status" value="1"/>
</dbReference>
<accession>A0A1I1VUR6</accession>
<dbReference type="InterPro" id="IPR023393">
    <property type="entry name" value="START-like_dom_sf"/>
</dbReference>
<keyword evidence="2" id="KW-1185">Reference proteome</keyword>
<proteinExistence type="predicted"/>
<dbReference type="Proteomes" id="UP000199672">
    <property type="component" value="Unassembled WGS sequence"/>
</dbReference>
<organism evidence="1 2">
    <name type="scientific">Flavobacterium phragmitis</name>
    <dbReference type="NCBI Taxonomy" id="739143"/>
    <lineage>
        <taxon>Bacteria</taxon>
        <taxon>Pseudomonadati</taxon>
        <taxon>Bacteroidota</taxon>
        <taxon>Flavobacteriia</taxon>
        <taxon>Flavobacteriales</taxon>
        <taxon>Flavobacteriaceae</taxon>
        <taxon>Flavobacterium</taxon>
    </lineage>
</organism>
<dbReference type="EMBL" id="FOMH01000013">
    <property type="protein sequence ID" value="SFD86641.1"/>
    <property type="molecule type" value="Genomic_DNA"/>
</dbReference>
<dbReference type="OrthoDB" id="9793552at2"/>